<reference evidence="1" key="1">
    <citation type="submission" date="2023-03" db="EMBL/GenBank/DDBJ databases">
        <title>Massive genome expansion in bonnet fungi (Mycena s.s.) driven by repeated elements and novel gene families across ecological guilds.</title>
        <authorList>
            <consortium name="Lawrence Berkeley National Laboratory"/>
            <person name="Harder C.B."/>
            <person name="Miyauchi S."/>
            <person name="Viragh M."/>
            <person name="Kuo A."/>
            <person name="Thoen E."/>
            <person name="Andreopoulos B."/>
            <person name="Lu D."/>
            <person name="Skrede I."/>
            <person name="Drula E."/>
            <person name="Henrissat B."/>
            <person name="Morin E."/>
            <person name="Kohler A."/>
            <person name="Barry K."/>
            <person name="LaButti K."/>
            <person name="Morin E."/>
            <person name="Salamov A."/>
            <person name="Lipzen A."/>
            <person name="Mereny Z."/>
            <person name="Hegedus B."/>
            <person name="Baldrian P."/>
            <person name="Stursova M."/>
            <person name="Weitz H."/>
            <person name="Taylor A."/>
            <person name="Grigoriev I.V."/>
            <person name="Nagy L.G."/>
            <person name="Martin F."/>
            <person name="Kauserud H."/>
        </authorList>
    </citation>
    <scope>NUCLEOTIDE SEQUENCE</scope>
    <source>
        <strain evidence="1">CBHHK002</strain>
    </source>
</reference>
<dbReference type="Proteomes" id="UP001218218">
    <property type="component" value="Unassembled WGS sequence"/>
</dbReference>
<keyword evidence="2" id="KW-1185">Reference proteome</keyword>
<sequence length="224" mass="24340">MPIKKDDVYVSVRGWDDESLYLSPTCTPAYPFIARFACREYLLEVLSAILEVRSPFTLAPAIIFLPIILLQPTAFHGANTCSGSTRRTCECTQGQPGPPLPQRRVNAALLQTLISLMAFVACAITQNVDGTAINYSILPNGETGLCGVFYENADLVIAIPRIDFQQGHCGETIAVEYDNIVQTVKILDICESCVSPEIAMTTGVYSALGAPTNQGPINIIYTPY</sequence>
<proteinExistence type="predicted"/>
<dbReference type="EMBL" id="JARIHO010000004">
    <property type="protein sequence ID" value="KAJ7362680.1"/>
    <property type="molecule type" value="Genomic_DNA"/>
</dbReference>
<dbReference type="InterPro" id="IPR036908">
    <property type="entry name" value="RlpA-like_sf"/>
</dbReference>
<accession>A0AAD7AM24</accession>
<dbReference type="SUPFAM" id="SSF50685">
    <property type="entry name" value="Barwin-like endoglucanases"/>
    <property type="match status" value="1"/>
</dbReference>
<protein>
    <recommendedName>
        <fullName evidence="3">RlpA-like protein double-psi beta-barrel domain-containing protein</fullName>
    </recommendedName>
</protein>
<evidence type="ECO:0008006" key="3">
    <source>
        <dbReference type="Google" id="ProtNLM"/>
    </source>
</evidence>
<name>A0AAD7AM24_9AGAR</name>
<evidence type="ECO:0000313" key="2">
    <source>
        <dbReference type="Proteomes" id="UP001218218"/>
    </source>
</evidence>
<organism evidence="1 2">
    <name type="scientific">Mycena albidolilacea</name>
    <dbReference type="NCBI Taxonomy" id="1033008"/>
    <lineage>
        <taxon>Eukaryota</taxon>
        <taxon>Fungi</taxon>
        <taxon>Dikarya</taxon>
        <taxon>Basidiomycota</taxon>
        <taxon>Agaricomycotina</taxon>
        <taxon>Agaricomycetes</taxon>
        <taxon>Agaricomycetidae</taxon>
        <taxon>Agaricales</taxon>
        <taxon>Marasmiineae</taxon>
        <taxon>Mycenaceae</taxon>
        <taxon>Mycena</taxon>
    </lineage>
</organism>
<dbReference type="Gene3D" id="2.40.40.10">
    <property type="entry name" value="RlpA-like domain"/>
    <property type="match status" value="1"/>
</dbReference>
<dbReference type="AlphaFoldDB" id="A0AAD7AM24"/>
<dbReference type="CDD" id="cd22191">
    <property type="entry name" value="DPBB_RlpA_EXP_N-like"/>
    <property type="match status" value="1"/>
</dbReference>
<evidence type="ECO:0000313" key="1">
    <source>
        <dbReference type="EMBL" id="KAJ7362680.1"/>
    </source>
</evidence>
<comment type="caution">
    <text evidence="1">The sequence shown here is derived from an EMBL/GenBank/DDBJ whole genome shotgun (WGS) entry which is preliminary data.</text>
</comment>
<gene>
    <name evidence="1" type="ORF">DFH08DRAFT_950918</name>
</gene>